<dbReference type="PANTHER" id="PTHR10948">
    <property type="entry name" value="TRANSPOSASE"/>
    <property type="match status" value="1"/>
</dbReference>
<dbReference type="SUPFAM" id="SSF46785">
    <property type="entry name" value="Winged helix' DNA-binding domain"/>
    <property type="match status" value="1"/>
</dbReference>
<dbReference type="GO" id="GO:0005829">
    <property type="term" value="C:cytosol"/>
    <property type="evidence" value="ECO:0007669"/>
    <property type="project" value="TreeGrafter"/>
</dbReference>
<evidence type="ECO:0000313" key="4">
    <source>
        <dbReference type="EMBL" id="TWJ15455.1"/>
    </source>
</evidence>
<dbReference type="RefSeq" id="WP_147134171.1">
    <property type="nucleotide sequence ID" value="NZ_BAABIJ010000001.1"/>
</dbReference>
<dbReference type="InterPro" id="IPR036390">
    <property type="entry name" value="WH_DNA-bd_sf"/>
</dbReference>
<evidence type="ECO:0000259" key="3">
    <source>
        <dbReference type="Pfam" id="PF13936"/>
    </source>
</evidence>
<feature type="domain" description="Transposase IS30-like HTH" evidence="3">
    <location>
        <begin position="5"/>
        <end position="45"/>
    </location>
</feature>
<dbReference type="AlphaFoldDB" id="A0A562VC41"/>
<dbReference type="Gene3D" id="1.10.10.10">
    <property type="entry name" value="Winged helix-like DNA-binding domain superfamily/Winged helix DNA-binding domain"/>
    <property type="match status" value="1"/>
</dbReference>
<dbReference type="OrthoDB" id="4823987at2"/>
<dbReference type="InterPro" id="IPR025246">
    <property type="entry name" value="IS30-like_HTH"/>
</dbReference>
<dbReference type="Pfam" id="PF13936">
    <property type="entry name" value="HTH_38"/>
    <property type="match status" value="1"/>
</dbReference>
<organism evidence="4 5">
    <name type="scientific">Stackebrandtia albiflava</name>
    <dbReference type="NCBI Taxonomy" id="406432"/>
    <lineage>
        <taxon>Bacteria</taxon>
        <taxon>Bacillati</taxon>
        <taxon>Actinomycetota</taxon>
        <taxon>Actinomycetes</taxon>
        <taxon>Glycomycetales</taxon>
        <taxon>Glycomycetaceae</taxon>
        <taxon>Stackebrandtia</taxon>
    </lineage>
</organism>
<reference evidence="4 5" key="1">
    <citation type="journal article" date="2013" name="Stand. Genomic Sci.">
        <title>Genomic Encyclopedia of Type Strains, Phase I: The one thousand microbial genomes (KMG-I) project.</title>
        <authorList>
            <person name="Kyrpides N.C."/>
            <person name="Woyke T."/>
            <person name="Eisen J.A."/>
            <person name="Garrity G."/>
            <person name="Lilburn T.G."/>
            <person name="Beck B.J."/>
            <person name="Whitman W.B."/>
            <person name="Hugenholtz P."/>
            <person name="Klenk H.P."/>
        </authorList>
    </citation>
    <scope>NUCLEOTIDE SEQUENCE [LARGE SCALE GENOMIC DNA]</scope>
    <source>
        <strain evidence="4 5">DSM 45044</strain>
    </source>
</reference>
<evidence type="ECO:0000256" key="1">
    <source>
        <dbReference type="SAM" id="MobiDB-lite"/>
    </source>
</evidence>
<dbReference type="InterPro" id="IPR051917">
    <property type="entry name" value="Transposase-Integrase"/>
</dbReference>
<dbReference type="InterPro" id="IPR000835">
    <property type="entry name" value="HTH_MarR-typ"/>
</dbReference>
<dbReference type="GO" id="GO:0003700">
    <property type="term" value="F:DNA-binding transcription factor activity"/>
    <property type="evidence" value="ECO:0007669"/>
    <property type="project" value="InterPro"/>
</dbReference>
<gene>
    <name evidence="4" type="ORF">LX16_1165</name>
</gene>
<dbReference type="PANTHER" id="PTHR10948:SF23">
    <property type="entry name" value="TRANSPOSASE INSI FOR INSERTION SEQUENCE ELEMENT IS30A-RELATED"/>
    <property type="match status" value="1"/>
</dbReference>
<dbReference type="Proteomes" id="UP000321617">
    <property type="component" value="Unassembled WGS sequence"/>
</dbReference>
<name>A0A562VC41_9ACTN</name>
<keyword evidence="5" id="KW-1185">Reference proteome</keyword>
<accession>A0A562VC41</accession>
<evidence type="ECO:0000259" key="2">
    <source>
        <dbReference type="Pfam" id="PF12802"/>
    </source>
</evidence>
<proteinExistence type="predicted"/>
<dbReference type="GO" id="GO:0032196">
    <property type="term" value="P:transposition"/>
    <property type="evidence" value="ECO:0007669"/>
    <property type="project" value="TreeGrafter"/>
</dbReference>
<dbReference type="Pfam" id="PF12802">
    <property type="entry name" value="MarR_2"/>
    <property type="match status" value="1"/>
</dbReference>
<dbReference type="InterPro" id="IPR036388">
    <property type="entry name" value="WH-like_DNA-bd_sf"/>
</dbReference>
<comment type="caution">
    <text evidence="4">The sequence shown here is derived from an EMBL/GenBank/DDBJ whole genome shotgun (WGS) entry which is preliminary data.</text>
</comment>
<feature type="domain" description="HTH marR-type" evidence="2">
    <location>
        <begin position="112"/>
        <end position="162"/>
    </location>
</feature>
<dbReference type="GO" id="GO:0004803">
    <property type="term" value="F:transposase activity"/>
    <property type="evidence" value="ECO:0007669"/>
    <property type="project" value="TreeGrafter"/>
</dbReference>
<feature type="compositionally biased region" description="Basic residues" evidence="1">
    <location>
        <begin position="59"/>
        <end position="68"/>
    </location>
</feature>
<dbReference type="EMBL" id="VLLL01000005">
    <property type="protein sequence ID" value="TWJ15455.1"/>
    <property type="molecule type" value="Genomic_DNA"/>
</dbReference>
<protein>
    <submittedName>
        <fullName evidence="4">MarR family protein</fullName>
    </submittedName>
</protein>
<sequence>MPGDRLTLQDRRRIATGLRDGLTFAAIGRRIARPTSTVTREVTRNGGPRGYDSEQAHRTSVRPARRRGTTATESASNDAAADGRRTESMDEVVAQTTELMIQAGLPHMMARVLTALFISDSGSLTSAELVRRLRVSPASVSKAVGYLEGQALITRVRDPHSRAERYVVDDDVAFRSILASARVQARIAEVCRAGARRLGPGTPAGARLENMSRFLFHVIDDLVRSVEHWRRVYSVSSAEAGDDATTGTPEPVGGS</sequence>
<feature type="region of interest" description="Disordered" evidence="1">
    <location>
        <begin position="38"/>
        <end position="88"/>
    </location>
</feature>
<evidence type="ECO:0000313" key="5">
    <source>
        <dbReference type="Proteomes" id="UP000321617"/>
    </source>
</evidence>